<evidence type="ECO:0000313" key="2">
    <source>
        <dbReference type="EMBL" id="UNI17542.1"/>
    </source>
</evidence>
<reference evidence="2" key="1">
    <citation type="submission" date="2021-11" db="EMBL/GenBank/DDBJ databases">
        <title>Purpureocillium_takamizusanense_genome.</title>
        <authorList>
            <person name="Nguyen N.-H."/>
        </authorList>
    </citation>
    <scope>NUCLEOTIDE SEQUENCE</scope>
    <source>
        <strain evidence="2">PT3</strain>
    </source>
</reference>
<keyword evidence="1" id="KW-0812">Transmembrane</keyword>
<feature type="transmembrane region" description="Helical" evidence="1">
    <location>
        <begin position="68"/>
        <end position="90"/>
    </location>
</feature>
<dbReference type="AlphaFoldDB" id="A0A9Q8QF25"/>
<protein>
    <submittedName>
        <fullName evidence="2">Uncharacterized protein</fullName>
    </submittedName>
</protein>
<dbReference type="GeneID" id="72065831"/>
<keyword evidence="1" id="KW-0472">Membrane</keyword>
<organism evidence="2 3">
    <name type="scientific">Purpureocillium takamizusanense</name>
    <dbReference type="NCBI Taxonomy" id="2060973"/>
    <lineage>
        <taxon>Eukaryota</taxon>
        <taxon>Fungi</taxon>
        <taxon>Dikarya</taxon>
        <taxon>Ascomycota</taxon>
        <taxon>Pezizomycotina</taxon>
        <taxon>Sordariomycetes</taxon>
        <taxon>Hypocreomycetidae</taxon>
        <taxon>Hypocreales</taxon>
        <taxon>Ophiocordycipitaceae</taxon>
        <taxon>Purpureocillium</taxon>
    </lineage>
</organism>
<sequence>MAVSSYLSGSSVGYNRRVVSHIRTYSWPPWQLNFWIFVMLLASASIVGVFSTFIQMQVQLELPVPWYFPYYITVGGLAILFIAGIFWLIANRRLLPAIVMIGAFMLFVMWLVGLVVVSMQLWGPNGSVQSNCNLQVFNQDPRGLSIETLAWMQQRNICESVRVCVSDAVLTPSRPVVASGVCHGADGLDIPRLGHDHGVPGLCQLVMHRL</sequence>
<proteinExistence type="predicted"/>
<accession>A0A9Q8QF25</accession>
<name>A0A9Q8QF25_9HYPO</name>
<feature type="transmembrane region" description="Helical" evidence="1">
    <location>
        <begin position="97"/>
        <end position="122"/>
    </location>
</feature>
<keyword evidence="3" id="KW-1185">Reference proteome</keyword>
<evidence type="ECO:0000256" key="1">
    <source>
        <dbReference type="SAM" id="Phobius"/>
    </source>
</evidence>
<dbReference type="OrthoDB" id="3930290at2759"/>
<feature type="transmembrane region" description="Helical" evidence="1">
    <location>
        <begin position="32"/>
        <end position="56"/>
    </location>
</feature>
<dbReference type="Proteomes" id="UP000829364">
    <property type="component" value="Chromosome 3"/>
</dbReference>
<dbReference type="EMBL" id="CP086356">
    <property type="protein sequence ID" value="UNI17542.1"/>
    <property type="molecule type" value="Genomic_DNA"/>
</dbReference>
<evidence type="ECO:0000313" key="3">
    <source>
        <dbReference type="Proteomes" id="UP000829364"/>
    </source>
</evidence>
<keyword evidence="1" id="KW-1133">Transmembrane helix</keyword>
<gene>
    <name evidence="2" type="ORF">JDV02_003875</name>
</gene>
<dbReference type="RefSeq" id="XP_047841023.1">
    <property type="nucleotide sequence ID" value="XM_047985048.1"/>
</dbReference>